<keyword evidence="2" id="KW-0408">Iron</keyword>
<comment type="caution">
    <text evidence="3">The sequence shown here is derived from an EMBL/GenBank/DDBJ whole genome shotgun (WGS) entry which is preliminary data.</text>
</comment>
<dbReference type="GO" id="GO:0019760">
    <property type="term" value="P:glucosinolate metabolic process"/>
    <property type="evidence" value="ECO:0007669"/>
    <property type="project" value="UniProtKB-ARBA"/>
</dbReference>
<dbReference type="SUPFAM" id="SSF117281">
    <property type="entry name" value="Kelch motif"/>
    <property type="match status" value="1"/>
</dbReference>
<evidence type="ECO:0000256" key="1">
    <source>
        <dbReference type="ARBA" id="ARBA00022737"/>
    </source>
</evidence>
<reference evidence="3" key="1">
    <citation type="submission" date="2023-06" db="EMBL/GenBank/DDBJ databases">
        <title>Genome-scale phylogeny and comparative genomics of the fungal order Sordariales.</title>
        <authorList>
            <consortium name="Lawrence Berkeley National Laboratory"/>
            <person name="Hensen N."/>
            <person name="Bonometti L."/>
            <person name="Westerberg I."/>
            <person name="Brannstrom I.O."/>
            <person name="Guillou S."/>
            <person name="Cros-Aarteil S."/>
            <person name="Calhoun S."/>
            <person name="Haridas S."/>
            <person name="Kuo A."/>
            <person name="Mondo S."/>
            <person name="Pangilinan J."/>
            <person name="Riley R."/>
            <person name="Labutti K."/>
            <person name="Andreopoulos B."/>
            <person name="Lipzen A."/>
            <person name="Chen C."/>
            <person name="Yanf M."/>
            <person name="Daum C."/>
            <person name="Ng V."/>
            <person name="Clum A."/>
            <person name="Steindorff A."/>
            <person name="Ohm R."/>
            <person name="Martin F."/>
            <person name="Silar P."/>
            <person name="Natvig D."/>
            <person name="Lalanne C."/>
            <person name="Gautier V."/>
            <person name="Ament-Velasquez S.L."/>
            <person name="Kruys A."/>
            <person name="Hutchinson M.I."/>
            <person name="Powell A.J."/>
            <person name="Barry K."/>
            <person name="Miller A.N."/>
            <person name="Grigoriev I.V."/>
            <person name="Debuchy R."/>
            <person name="Gladieux P."/>
            <person name="Thoren M.H."/>
            <person name="Johannesson H."/>
        </authorList>
    </citation>
    <scope>NUCLEOTIDE SEQUENCE</scope>
    <source>
        <strain evidence="3">CBS 606.72</strain>
    </source>
</reference>
<dbReference type="Gene3D" id="2.120.10.80">
    <property type="entry name" value="Kelch-type beta propeller"/>
    <property type="match status" value="1"/>
</dbReference>
<dbReference type="PANTHER" id="PTHR47435:SF4">
    <property type="entry name" value="KELCH REPEAT PROTEIN (AFU_ORTHOLOGUE AFUA_5G12780)"/>
    <property type="match status" value="1"/>
</dbReference>
<dbReference type="InterPro" id="IPR015915">
    <property type="entry name" value="Kelch-typ_b-propeller"/>
</dbReference>
<evidence type="ECO:0000313" key="3">
    <source>
        <dbReference type="EMBL" id="KAK0624244.1"/>
    </source>
</evidence>
<keyword evidence="1" id="KW-0677">Repeat</keyword>
<dbReference type="Proteomes" id="UP001175000">
    <property type="component" value="Unassembled WGS sequence"/>
</dbReference>
<accession>A0AA40C4A7</accession>
<dbReference type="PANTHER" id="PTHR47435">
    <property type="entry name" value="KELCH REPEAT PROTEIN (AFU_ORTHOLOGUE AFUA_5G12780)"/>
    <property type="match status" value="1"/>
</dbReference>
<dbReference type="AlphaFoldDB" id="A0AA40C4A7"/>
<name>A0AA40C4A7_9PEZI</name>
<keyword evidence="4" id="KW-1185">Reference proteome</keyword>
<evidence type="ECO:0000256" key="2">
    <source>
        <dbReference type="ARBA" id="ARBA00023004"/>
    </source>
</evidence>
<dbReference type="EMBL" id="JAULSU010000003">
    <property type="protein sequence ID" value="KAK0624244.1"/>
    <property type="molecule type" value="Genomic_DNA"/>
</dbReference>
<protein>
    <submittedName>
        <fullName evidence="3">Uncharacterized protein</fullName>
    </submittedName>
</protein>
<organism evidence="3 4">
    <name type="scientific">Immersiella caudata</name>
    <dbReference type="NCBI Taxonomy" id="314043"/>
    <lineage>
        <taxon>Eukaryota</taxon>
        <taxon>Fungi</taxon>
        <taxon>Dikarya</taxon>
        <taxon>Ascomycota</taxon>
        <taxon>Pezizomycotina</taxon>
        <taxon>Sordariomycetes</taxon>
        <taxon>Sordariomycetidae</taxon>
        <taxon>Sordariales</taxon>
        <taxon>Lasiosphaeriaceae</taxon>
        <taxon>Immersiella</taxon>
    </lineage>
</organism>
<evidence type="ECO:0000313" key="4">
    <source>
        <dbReference type="Proteomes" id="UP001175000"/>
    </source>
</evidence>
<sequence length="134" mass="14354">MVFGGELLPRQPVDSQVHVVQLTSTTIETLSAPRTSSSPNPRVCASLITLQDKLYLFSGRGGLEMTPIEEKGALWAYMPGDNTWELIAPAAPSAPYPCGRSYHAAASASDDRSSSSNMVASTARSREALVLCWP</sequence>
<proteinExistence type="predicted"/>
<gene>
    <name evidence="3" type="ORF">B0T14DRAFT_583518</name>
</gene>